<protein>
    <recommendedName>
        <fullName evidence="3">SnoaL-like domain-containing protein</fullName>
    </recommendedName>
</protein>
<sequence length="154" mass="17973">MTKYATIDEVLKTLYDCISGPPGGQDWERDREIYHPRCVLVRTRIEDGKPFAYPFSYEEFVEATIPLLEGKSFYEIEIGRKVEIFGQIAHVYSAYEARETPDNPEIQFRGVNMIHLWNDGMGDDGKPDGRWWIMGIIWDNEREGLNLPSEWLKP</sequence>
<dbReference type="InterPro" id="IPR032710">
    <property type="entry name" value="NTF2-like_dom_sf"/>
</dbReference>
<reference evidence="1 2" key="1">
    <citation type="submission" date="2020-04" db="EMBL/GenBank/DDBJ databases">
        <title>Genome sequence for Sphingorhabdus sp. strain M1.</title>
        <authorList>
            <person name="Park S.-J."/>
        </authorList>
    </citation>
    <scope>NUCLEOTIDE SEQUENCE [LARGE SCALE GENOMIC DNA]</scope>
    <source>
        <strain evidence="1 2">JK6</strain>
    </source>
</reference>
<organism evidence="1 2">
    <name type="scientific">Parasphingorhabdus halotolerans</name>
    <dbReference type="NCBI Taxonomy" id="2725558"/>
    <lineage>
        <taxon>Bacteria</taxon>
        <taxon>Pseudomonadati</taxon>
        <taxon>Pseudomonadota</taxon>
        <taxon>Alphaproteobacteria</taxon>
        <taxon>Sphingomonadales</taxon>
        <taxon>Sphingomonadaceae</taxon>
        <taxon>Parasphingorhabdus</taxon>
    </lineage>
</organism>
<name>A0A6H2DNP2_9SPHN</name>
<evidence type="ECO:0000313" key="2">
    <source>
        <dbReference type="Proteomes" id="UP000501600"/>
    </source>
</evidence>
<evidence type="ECO:0008006" key="3">
    <source>
        <dbReference type="Google" id="ProtNLM"/>
    </source>
</evidence>
<dbReference type="Proteomes" id="UP000501600">
    <property type="component" value="Chromosome"/>
</dbReference>
<dbReference type="RefSeq" id="WP_168819368.1">
    <property type="nucleotide sequence ID" value="NZ_CP051217.1"/>
</dbReference>
<dbReference type="SUPFAM" id="SSF54427">
    <property type="entry name" value="NTF2-like"/>
    <property type="match status" value="1"/>
</dbReference>
<dbReference type="AlphaFoldDB" id="A0A6H2DNP2"/>
<keyword evidence="2" id="KW-1185">Reference proteome</keyword>
<accession>A0A6H2DNP2</accession>
<dbReference type="KEGG" id="phao:HF685_08835"/>
<gene>
    <name evidence="1" type="ORF">HF685_08835</name>
</gene>
<proteinExistence type="predicted"/>
<evidence type="ECO:0000313" key="1">
    <source>
        <dbReference type="EMBL" id="QJB69371.1"/>
    </source>
</evidence>
<dbReference type="EMBL" id="CP051217">
    <property type="protein sequence ID" value="QJB69371.1"/>
    <property type="molecule type" value="Genomic_DNA"/>
</dbReference>